<dbReference type="PANTHER" id="PTHR35841:SF1">
    <property type="entry name" value="PHOSPHONATES-BINDING PERIPLASMIC PROTEIN"/>
    <property type="match status" value="1"/>
</dbReference>
<dbReference type="Gene3D" id="3.40.190.10">
    <property type="entry name" value="Periplasmic binding protein-like II"/>
    <property type="match status" value="2"/>
</dbReference>
<dbReference type="GO" id="GO:0055085">
    <property type="term" value="P:transmembrane transport"/>
    <property type="evidence" value="ECO:0007669"/>
    <property type="project" value="InterPro"/>
</dbReference>
<dbReference type="NCBIfam" id="TIGR01098">
    <property type="entry name" value="3A0109s03R"/>
    <property type="match status" value="1"/>
</dbReference>
<evidence type="ECO:0000313" key="4">
    <source>
        <dbReference type="EMBL" id="HIW01634.1"/>
    </source>
</evidence>
<name>A0A9D1PZL7_9BACT</name>
<feature type="chain" id="PRO_5039195604" evidence="3">
    <location>
        <begin position="24"/>
        <end position="334"/>
    </location>
</feature>
<evidence type="ECO:0000256" key="3">
    <source>
        <dbReference type="SAM" id="SignalP"/>
    </source>
</evidence>
<sequence length="334" mass="36870">MRKRILSLIMAVLVLFSAGAAQADEPKELNFGIISTESSQNLRTLWDPFLADMSKALGMKVNAFFASDYAGIIEAMRFKKVDLSWVGNKGAMVMVDRANGEVFAQTTDPEGNIGYWSYIIARKDSGIKNIDDMFAKARDLSFSNGDPNSTSGNLVPGYYVFAKNGKDPKKIFKRVVASNHEANALAVANGQVDVATFNNEGMGRLKLVYPDKAEKLAIIWKSPTIPSDPLVWRKDLSDATKKKIADFIYNYGVSGANAEKERQVLAKLQWGAFRKSDNSQLLPLRQIELYRTKMRIQDSKDLSASEKAAQIADIDAKLAAVVKEVEAKEARAGK</sequence>
<dbReference type="PANTHER" id="PTHR35841">
    <property type="entry name" value="PHOSPHONATES-BINDING PERIPLASMIC PROTEIN"/>
    <property type="match status" value="1"/>
</dbReference>
<reference evidence="4" key="2">
    <citation type="submission" date="2021-04" db="EMBL/GenBank/DDBJ databases">
        <authorList>
            <person name="Gilroy R."/>
        </authorList>
    </citation>
    <scope>NUCLEOTIDE SEQUENCE</scope>
    <source>
        <strain evidence="4">ChiHecec2B26-446</strain>
    </source>
</reference>
<dbReference type="GO" id="GO:0043190">
    <property type="term" value="C:ATP-binding cassette (ABC) transporter complex"/>
    <property type="evidence" value="ECO:0007669"/>
    <property type="project" value="InterPro"/>
</dbReference>
<dbReference type="AlphaFoldDB" id="A0A9D1PZL7"/>
<reference evidence="4" key="1">
    <citation type="journal article" date="2021" name="PeerJ">
        <title>Extensive microbial diversity within the chicken gut microbiome revealed by metagenomics and culture.</title>
        <authorList>
            <person name="Gilroy R."/>
            <person name="Ravi A."/>
            <person name="Getino M."/>
            <person name="Pursley I."/>
            <person name="Horton D.L."/>
            <person name="Alikhan N.F."/>
            <person name="Baker D."/>
            <person name="Gharbi K."/>
            <person name="Hall N."/>
            <person name="Watson M."/>
            <person name="Adriaenssens E.M."/>
            <person name="Foster-Nyarko E."/>
            <person name="Jarju S."/>
            <person name="Secka A."/>
            <person name="Antonio M."/>
            <person name="Oren A."/>
            <person name="Chaudhuri R.R."/>
            <person name="La Ragione R."/>
            <person name="Hildebrand F."/>
            <person name="Pallen M.J."/>
        </authorList>
    </citation>
    <scope>NUCLEOTIDE SEQUENCE</scope>
    <source>
        <strain evidence="4">ChiHecec2B26-446</strain>
    </source>
</reference>
<evidence type="ECO:0000256" key="1">
    <source>
        <dbReference type="ARBA" id="ARBA00007162"/>
    </source>
</evidence>
<accession>A0A9D1PZL7</accession>
<feature type="signal peptide" evidence="3">
    <location>
        <begin position="1"/>
        <end position="23"/>
    </location>
</feature>
<dbReference type="EMBL" id="DXHV01000084">
    <property type="protein sequence ID" value="HIW01634.1"/>
    <property type="molecule type" value="Genomic_DNA"/>
</dbReference>
<evidence type="ECO:0000256" key="2">
    <source>
        <dbReference type="ARBA" id="ARBA00022729"/>
    </source>
</evidence>
<keyword evidence="2 3" id="KW-0732">Signal</keyword>
<dbReference type="Pfam" id="PF12974">
    <property type="entry name" value="Phosphonate-bd"/>
    <property type="match status" value="1"/>
</dbReference>
<dbReference type="Proteomes" id="UP000886752">
    <property type="component" value="Unassembled WGS sequence"/>
</dbReference>
<evidence type="ECO:0000313" key="5">
    <source>
        <dbReference type="Proteomes" id="UP000886752"/>
    </source>
</evidence>
<organism evidence="4 5">
    <name type="scientific">Candidatus Desulfovibrio intestinipullorum</name>
    <dbReference type="NCBI Taxonomy" id="2838536"/>
    <lineage>
        <taxon>Bacteria</taxon>
        <taxon>Pseudomonadati</taxon>
        <taxon>Thermodesulfobacteriota</taxon>
        <taxon>Desulfovibrionia</taxon>
        <taxon>Desulfovibrionales</taxon>
        <taxon>Desulfovibrionaceae</taxon>
        <taxon>Desulfovibrio</taxon>
    </lineage>
</organism>
<dbReference type="Gene3D" id="1.20.58.90">
    <property type="match status" value="1"/>
</dbReference>
<dbReference type="GO" id="GO:0015716">
    <property type="term" value="P:organic phosphonate transport"/>
    <property type="evidence" value="ECO:0007669"/>
    <property type="project" value="InterPro"/>
</dbReference>
<protein>
    <submittedName>
        <fullName evidence="4">Phosphonate ABC transporter substrate-binding protein</fullName>
    </submittedName>
</protein>
<dbReference type="SUPFAM" id="SSF53850">
    <property type="entry name" value="Periplasmic binding protein-like II"/>
    <property type="match status" value="1"/>
</dbReference>
<dbReference type="InterPro" id="IPR017797">
    <property type="entry name" value="Phosphnate-bd"/>
</dbReference>
<dbReference type="InterPro" id="IPR005770">
    <property type="entry name" value="PhnD"/>
</dbReference>
<comment type="caution">
    <text evidence="4">The sequence shown here is derived from an EMBL/GenBank/DDBJ whole genome shotgun (WGS) entry which is preliminary data.</text>
</comment>
<comment type="similarity">
    <text evidence="1">Belongs to the phosphate/phosphite/phosphonate binding protein family.</text>
</comment>
<proteinExistence type="inferred from homology"/>
<dbReference type="NCBIfam" id="TIGR03431">
    <property type="entry name" value="PhnD"/>
    <property type="match status" value="1"/>
</dbReference>
<gene>
    <name evidence="4" type="primary">phnD</name>
    <name evidence="4" type="ORF">H9894_10690</name>
</gene>